<evidence type="ECO:0000256" key="3">
    <source>
        <dbReference type="ARBA" id="ARBA00010205"/>
    </source>
</evidence>
<dbReference type="GeneID" id="41995802"/>
<evidence type="ECO:0000256" key="9">
    <source>
        <dbReference type="ARBA" id="ARBA00023242"/>
    </source>
</evidence>
<feature type="transmembrane region" description="Helical" evidence="14">
    <location>
        <begin position="778"/>
        <end position="795"/>
    </location>
</feature>
<feature type="binding site" evidence="11">
    <location>
        <position position="393"/>
    </location>
    <ligand>
        <name>substrate</name>
    </ligand>
</feature>
<dbReference type="GO" id="GO:0015297">
    <property type="term" value="F:antiporter activity"/>
    <property type="evidence" value="ECO:0007669"/>
    <property type="project" value="InterPro"/>
</dbReference>
<evidence type="ECO:0000256" key="1">
    <source>
        <dbReference type="ARBA" id="ARBA00004123"/>
    </source>
</evidence>
<keyword evidence="5" id="KW-0227">DNA damage</keyword>
<evidence type="ECO:0000256" key="4">
    <source>
        <dbReference type="ARBA" id="ARBA00022722"/>
    </source>
</evidence>
<feature type="transmembrane region" description="Helical" evidence="14">
    <location>
        <begin position="1095"/>
        <end position="1115"/>
    </location>
</feature>
<keyword evidence="14" id="KW-1133">Transmembrane helix</keyword>
<sequence>MDRPAKRQRTNELGTDGLESLQRSISPPKKRARKPVAIPSPWQLTWIQDLPEGDNKDAVTLRDLLGDPLISECWEFNFLHDIPFLMNAFDPDTRHLVDVHLVHGFWKREDENRIELENAATEFKNVNIHIAPMPEMFGTHHSKMMILFRHDETAQVIIHTANMISKDWTNMTNGVWKSPLLPKMPNTQGPESSPEDYPVGSGERFKIDLLNYLKSYDKRKITCKPLSDKLKEYDFSAVRAALVASVPGRHDVQDMSETSWGWAALKRCLQHVPCQHGDSNIVAQISSIATLGAKDDWLQKTLFDNLSRCKNTGLGRPKFKVVFPTADEIRRSLDGYASGGSIHTKIQSAQQAKQLEYLRPIFHHWANDSSSGASLPEHPILDSGRKRAAPHIKTYIRSNESTIDWGLLTSANISKQAWGEAARPTGEMRIASWEVGVLVWPELLEPNSVMVGTYRTDVPDVTQSAGEDEESRPVVGLRIPYNTPLQRYTSNELIMDPIGRGAGVSPFGTPRGSGAHPALSSSWRVGSPLAEAALAADIAACSDEEFEDSAIDDDVSETDLQGDPIMYRRPSGVAFGGSRPIMNPQIYDEPGLTALERKQSRNAERSLLRDNHVLPPKHGHRRQDGFFTRIYQRLFSTKIPQDEEQTPTVTVQPPSETAPLLGPRADAVAPEHLNETWEHAVAEHRIKTTWQREAKTIASYSAPLIVTFLLQYSINVTSIFAVGRIGKLELGAVSLANMTAAITCLAPFQGLATSLDTLCAQAYGSGHKHLVGLQFQRMTCFLFVLAVPVAVFYWFSEGVIRALVPEPESARLAGMYLRVMIFSIPGFILFEGGKRFTQAQGLFRATTYVLLIVAPFNVFLSWLLVWKLQWGFIGAPAAVAISTNLLPIFLFLYVRFINGRQCWGGFSRRAFSNWWIMIRLALPGMIMVEAEWLAFEILTLMASRFGPEYLAAQSVVTTITTLSYEIPFPMSIAASTRIANLIGAGLVEPAKMTGIVAFAAACLIGMFNLTLYTTLRYKVPLLFTQDEDVIELVAAVMPIVSVMQVFDGLAAGAHGLLRGIGKQSIGGPANLIAYYALSLPVSLALAFGLDWKLSGLWLGVTVGTFSVASIEYIYLLRTDWHKAAEEAAIRNAAG</sequence>
<dbReference type="Pfam" id="PF01554">
    <property type="entry name" value="MatE"/>
    <property type="match status" value="2"/>
</dbReference>
<dbReference type="GO" id="GO:0003690">
    <property type="term" value="F:double-stranded DNA binding"/>
    <property type="evidence" value="ECO:0007669"/>
    <property type="project" value="TreeGrafter"/>
</dbReference>
<dbReference type="GO" id="GO:0004527">
    <property type="term" value="F:exonuclease activity"/>
    <property type="evidence" value="ECO:0007669"/>
    <property type="project" value="UniProtKB-KW"/>
</dbReference>
<dbReference type="SUPFAM" id="SSF56024">
    <property type="entry name" value="Phospholipase D/nuclease"/>
    <property type="match status" value="2"/>
</dbReference>
<feature type="transmembrane region" description="Helical" evidence="14">
    <location>
        <begin position="1069"/>
        <end position="1089"/>
    </location>
</feature>
<feature type="active site" description="Nucleophile" evidence="10">
    <location>
        <position position="141"/>
    </location>
</feature>
<comment type="caution">
    <text evidence="15">The sequence shown here is derived from an EMBL/GenBank/DDBJ whole genome shotgun (WGS) entry which is preliminary data.</text>
</comment>
<protein>
    <recommendedName>
        <fullName evidence="17">PLD phosphodiesterase domain-containing protein</fullName>
    </recommendedName>
</protein>
<dbReference type="InterPro" id="IPR002528">
    <property type="entry name" value="MATE_fam"/>
</dbReference>
<dbReference type="Pfam" id="PF06087">
    <property type="entry name" value="Tyr-DNA_phospho"/>
    <property type="match status" value="1"/>
</dbReference>
<evidence type="ECO:0000313" key="15">
    <source>
        <dbReference type="EMBL" id="RBR17923.1"/>
    </source>
</evidence>
<dbReference type="GO" id="GO:0003697">
    <property type="term" value="F:single-stranded DNA binding"/>
    <property type="evidence" value="ECO:0007669"/>
    <property type="project" value="TreeGrafter"/>
</dbReference>
<reference evidence="15 16" key="1">
    <citation type="submission" date="2018-06" db="EMBL/GenBank/DDBJ databases">
        <title>Fusarium incarnatum-equiseti species complex species 28.</title>
        <authorList>
            <person name="Gardiner D.M."/>
        </authorList>
    </citation>
    <scope>NUCLEOTIDE SEQUENCE [LARGE SCALE GENOMIC DNA]</scope>
    <source>
        <strain evidence="15 16">FIESC_28</strain>
    </source>
</reference>
<comment type="similarity">
    <text evidence="2">Belongs to the multi antimicrobial extrusion (MATE) (TC 2.A.66.1) family.</text>
</comment>
<dbReference type="GO" id="GO:1990961">
    <property type="term" value="P:xenobiotic detoxification by transmembrane export across the plasma membrane"/>
    <property type="evidence" value="ECO:0007669"/>
    <property type="project" value="InterPro"/>
</dbReference>
<dbReference type="GO" id="GO:0005634">
    <property type="term" value="C:nucleus"/>
    <property type="evidence" value="ECO:0007669"/>
    <property type="project" value="UniProtKB-SubCell"/>
</dbReference>
<feature type="transmembrane region" description="Helical" evidence="14">
    <location>
        <begin position="914"/>
        <end position="935"/>
    </location>
</feature>
<keyword evidence="8" id="KW-0234">DNA repair</keyword>
<evidence type="ECO:0000256" key="14">
    <source>
        <dbReference type="SAM" id="Phobius"/>
    </source>
</evidence>
<evidence type="ECO:0000256" key="11">
    <source>
        <dbReference type="PIRSR" id="PIRSR610347-2"/>
    </source>
</evidence>
<evidence type="ECO:0000313" key="16">
    <source>
        <dbReference type="Proteomes" id="UP000253153"/>
    </source>
</evidence>
<evidence type="ECO:0000256" key="2">
    <source>
        <dbReference type="ARBA" id="ARBA00010199"/>
    </source>
</evidence>
<evidence type="ECO:0000256" key="8">
    <source>
        <dbReference type="ARBA" id="ARBA00023204"/>
    </source>
</evidence>
<keyword evidence="7" id="KW-0269">Exonuclease</keyword>
<evidence type="ECO:0008006" key="17">
    <source>
        <dbReference type="Google" id="ProtNLM"/>
    </source>
</evidence>
<keyword evidence="9" id="KW-0539">Nucleus</keyword>
<organism evidence="15 16">
    <name type="scientific">Fusarium coffeatum</name>
    <dbReference type="NCBI Taxonomy" id="231269"/>
    <lineage>
        <taxon>Eukaryota</taxon>
        <taxon>Fungi</taxon>
        <taxon>Dikarya</taxon>
        <taxon>Ascomycota</taxon>
        <taxon>Pezizomycotina</taxon>
        <taxon>Sordariomycetes</taxon>
        <taxon>Hypocreomycetidae</taxon>
        <taxon>Hypocreales</taxon>
        <taxon>Nectriaceae</taxon>
        <taxon>Fusarium</taxon>
        <taxon>Fusarium incarnatum-equiseti species complex</taxon>
    </lineage>
</organism>
<keyword evidence="6" id="KW-0378">Hydrolase</keyword>
<comment type="subcellular location">
    <subcellularLocation>
        <location evidence="1">Nucleus</location>
    </subcellularLocation>
</comment>
<feature type="transmembrane region" description="Helical" evidence="14">
    <location>
        <begin position="870"/>
        <end position="894"/>
    </location>
</feature>
<dbReference type="OrthoDB" id="2126698at2759"/>
<evidence type="ECO:0000256" key="12">
    <source>
        <dbReference type="PIRSR" id="PIRSR610347-3"/>
    </source>
</evidence>
<dbReference type="NCBIfam" id="TIGR00797">
    <property type="entry name" value="matE"/>
    <property type="match status" value="1"/>
</dbReference>
<comment type="similarity">
    <text evidence="3">Belongs to the tyrosyl-DNA phosphodiesterase family.</text>
</comment>
<feature type="region of interest" description="Disordered" evidence="13">
    <location>
        <begin position="1"/>
        <end position="34"/>
    </location>
</feature>
<feature type="transmembrane region" description="Helical" evidence="14">
    <location>
        <begin position="845"/>
        <end position="864"/>
    </location>
</feature>
<keyword evidence="16" id="KW-1185">Reference proteome</keyword>
<proteinExistence type="inferred from homology"/>
<dbReference type="AlphaFoldDB" id="A0A366RLB5"/>
<dbReference type="EMBL" id="QKXC01000130">
    <property type="protein sequence ID" value="RBR17923.1"/>
    <property type="molecule type" value="Genomic_DNA"/>
</dbReference>
<feature type="transmembrane region" description="Helical" evidence="14">
    <location>
        <begin position="815"/>
        <end position="833"/>
    </location>
</feature>
<dbReference type="FunFam" id="3.30.870.10:FF:000038">
    <property type="entry name" value="Probable tyrosyl-DNA phosphodiesterase"/>
    <property type="match status" value="1"/>
</dbReference>
<feature type="transmembrane region" description="Helical" evidence="14">
    <location>
        <begin position="1032"/>
        <end position="1057"/>
    </location>
</feature>
<dbReference type="Gene3D" id="3.30.870.10">
    <property type="entry name" value="Endonuclease Chain A"/>
    <property type="match status" value="2"/>
</dbReference>
<dbReference type="CDD" id="cd13132">
    <property type="entry name" value="MATE_eukaryotic"/>
    <property type="match status" value="1"/>
</dbReference>
<dbReference type="InterPro" id="IPR045069">
    <property type="entry name" value="MATE_euk"/>
</dbReference>
<feature type="binding site" evidence="11">
    <location>
        <position position="143"/>
    </location>
    <ligand>
        <name>substrate</name>
    </ligand>
</feature>
<dbReference type="GO" id="GO:0006281">
    <property type="term" value="P:DNA repair"/>
    <property type="evidence" value="ECO:0007669"/>
    <property type="project" value="UniProtKB-KW"/>
</dbReference>
<keyword evidence="14" id="KW-0812">Transmembrane</keyword>
<evidence type="ECO:0000256" key="10">
    <source>
        <dbReference type="PIRSR" id="PIRSR610347-1"/>
    </source>
</evidence>
<keyword evidence="14" id="KW-0472">Membrane</keyword>
<feature type="active site" description="Proton donor/acceptor" evidence="10">
    <location>
        <position position="391"/>
    </location>
</feature>
<feature type="transmembrane region" description="Helical" evidence="14">
    <location>
        <begin position="994"/>
        <end position="1012"/>
    </location>
</feature>
<evidence type="ECO:0000256" key="5">
    <source>
        <dbReference type="ARBA" id="ARBA00022763"/>
    </source>
</evidence>
<evidence type="ECO:0000256" key="6">
    <source>
        <dbReference type="ARBA" id="ARBA00022801"/>
    </source>
</evidence>
<evidence type="ECO:0000256" key="7">
    <source>
        <dbReference type="ARBA" id="ARBA00022839"/>
    </source>
</evidence>
<dbReference type="GO" id="GO:0042910">
    <property type="term" value="F:xenobiotic transmembrane transporter activity"/>
    <property type="evidence" value="ECO:0007669"/>
    <property type="project" value="InterPro"/>
</dbReference>
<accession>A0A366RLB5</accession>
<dbReference type="InterPro" id="IPR010347">
    <property type="entry name" value="Tdp1"/>
</dbReference>
<dbReference type="Proteomes" id="UP000253153">
    <property type="component" value="Unassembled WGS sequence"/>
</dbReference>
<evidence type="ECO:0000256" key="13">
    <source>
        <dbReference type="SAM" id="MobiDB-lite"/>
    </source>
</evidence>
<keyword evidence="4" id="KW-0540">Nuclease</keyword>
<dbReference type="RefSeq" id="XP_031015552.1">
    <property type="nucleotide sequence ID" value="XM_031160506.1"/>
</dbReference>
<name>A0A366RLB5_9HYPO</name>
<dbReference type="GO" id="GO:0016020">
    <property type="term" value="C:membrane"/>
    <property type="evidence" value="ECO:0007669"/>
    <property type="project" value="InterPro"/>
</dbReference>
<dbReference type="PANTHER" id="PTHR12415:SF0">
    <property type="entry name" value="TYROSYL-DNA PHOSPHODIESTERASE 1"/>
    <property type="match status" value="1"/>
</dbReference>
<gene>
    <name evidence="15" type="ORF">FIESC28_06362</name>
</gene>
<feature type="site" description="Interaction with DNA" evidence="12">
    <location>
        <position position="414"/>
    </location>
</feature>
<dbReference type="CDD" id="cd09194">
    <property type="entry name" value="PLDc_yTdp1_1"/>
    <property type="match status" value="1"/>
</dbReference>
<dbReference type="GO" id="GO:0017005">
    <property type="term" value="F:3'-tyrosyl-DNA phosphodiesterase activity"/>
    <property type="evidence" value="ECO:0007669"/>
    <property type="project" value="TreeGrafter"/>
</dbReference>
<dbReference type="PANTHER" id="PTHR12415">
    <property type="entry name" value="TYROSYL-DNA PHOSPHODIESTERASE 1"/>
    <property type="match status" value="1"/>
</dbReference>